<dbReference type="EMBL" id="JAVFHQ010000055">
    <property type="protein sequence ID" value="KAK4541230.1"/>
    <property type="molecule type" value="Genomic_DNA"/>
</dbReference>
<feature type="transmembrane region" description="Helical" evidence="1">
    <location>
        <begin position="170"/>
        <end position="189"/>
    </location>
</feature>
<sequence>MTTFKGQTLMERFPRKDQTHLKAQYLAVEPQVAHPKWAREKDPQYPTLRFRHGVEMALGGYVNTGTVYSMQWAEAARFYDELPGADRPFVFDNASFTSVLKLVHAKTAYVPQRQYRFTWTEQRACVRRIYRFWTASGWLRRLSKGIEYAMIVVLVSLWAVVQLVGTLSTYMYLASMAVRGFVVLVLVVMNRWCAMDLE</sequence>
<protein>
    <submittedName>
        <fullName evidence="2">Uncharacterized protein</fullName>
    </submittedName>
</protein>
<keyword evidence="1" id="KW-0812">Transmembrane</keyword>
<keyword evidence="1" id="KW-0472">Membrane</keyword>
<evidence type="ECO:0000256" key="1">
    <source>
        <dbReference type="SAM" id="Phobius"/>
    </source>
</evidence>
<dbReference type="Proteomes" id="UP001324427">
    <property type="component" value="Unassembled WGS sequence"/>
</dbReference>
<reference evidence="2 3" key="1">
    <citation type="submission" date="2021-11" db="EMBL/GenBank/DDBJ databases">
        <title>Black yeast isolated from Biological Soil Crust.</title>
        <authorList>
            <person name="Kurbessoian T."/>
        </authorList>
    </citation>
    <scope>NUCLEOTIDE SEQUENCE [LARGE SCALE GENOMIC DNA]</scope>
    <source>
        <strain evidence="2 3">CCFEE 5522</strain>
    </source>
</reference>
<evidence type="ECO:0000313" key="2">
    <source>
        <dbReference type="EMBL" id="KAK4541230.1"/>
    </source>
</evidence>
<gene>
    <name evidence="2" type="ORF">LTR36_008146</name>
</gene>
<dbReference type="AlphaFoldDB" id="A0AAV9J861"/>
<name>A0AAV9J861_9PEZI</name>
<comment type="caution">
    <text evidence="2">The sequence shown here is derived from an EMBL/GenBank/DDBJ whole genome shotgun (WGS) entry which is preliminary data.</text>
</comment>
<proteinExistence type="predicted"/>
<accession>A0AAV9J861</accession>
<keyword evidence="3" id="KW-1185">Reference proteome</keyword>
<organism evidence="2 3">
    <name type="scientific">Oleoguttula mirabilis</name>
    <dbReference type="NCBI Taxonomy" id="1507867"/>
    <lineage>
        <taxon>Eukaryota</taxon>
        <taxon>Fungi</taxon>
        <taxon>Dikarya</taxon>
        <taxon>Ascomycota</taxon>
        <taxon>Pezizomycotina</taxon>
        <taxon>Dothideomycetes</taxon>
        <taxon>Dothideomycetidae</taxon>
        <taxon>Mycosphaerellales</taxon>
        <taxon>Teratosphaeriaceae</taxon>
        <taxon>Oleoguttula</taxon>
    </lineage>
</organism>
<evidence type="ECO:0000313" key="3">
    <source>
        <dbReference type="Proteomes" id="UP001324427"/>
    </source>
</evidence>
<feature type="transmembrane region" description="Helical" evidence="1">
    <location>
        <begin position="146"/>
        <end position="164"/>
    </location>
</feature>
<keyword evidence="1" id="KW-1133">Transmembrane helix</keyword>